<dbReference type="AlphaFoldDB" id="X0ZDJ3"/>
<organism evidence="1">
    <name type="scientific">marine sediment metagenome</name>
    <dbReference type="NCBI Taxonomy" id="412755"/>
    <lineage>
        <taxon>unclassified sequences</taxon>
        <taxon>metagenomes</taxon>
        <taxon>ecological metagenomes</taxon>
    </lineage>
</organism>
<proteinExistence type="predicted"/>
<comment type="caution">
    <text evidence="1">The sequence shown here is derived from an EMBL/GenBank/DDBJ whole genome shotgun (WGS) entry which is preliminary data.</text>
</comment>
<gene>
    <name evidence="1" type="ORF">S01H1_86201</name>
</gene>
<feature type="non-terminal residue" evidence="1">
    <location>
        <position position="39"/>
    </location>
</feature>
<reference evidence="1" key="1">
    <citation type="journal article" date="2014" name="Front. Microbiol.">
        <title>High frequency of phylogenetically diverse reductive dehalogenase-homologous genes in deep subseafloor sedimentary metagenomes.</title>
        <authorList>
            <person name="Kawai M."/>
            <person name="Futagami T."/>
            <person name="Toyoda A."/>
            <person name="Takaki Y."/>
            <person name="Nishi S."/>
            <person name="Hori S."/>
            <person name="Arai W."/>
            <person name="Tsubouchi T."/>
            <person name="Morono Y."/>
            <person name="Uchiyama I."/>
            <person name="Ito T."/>
            <person name="Fujiyama A."/>
            <person name="Inagaki F."/>
            <person name="Takami H."/>
        </authorList>
    </citation>
    <scope>NUCLEOTIDE SEQUENCE</scope>
    <source>
        <strain evidence="1">Expedition CK06-06</strain>
    </source>
</reference>
<accession>X0ZDJ3</accession>
<dbReference type="EMBL" id="BARS01059579">
    <property type="protein sequence ID" value="GAG46426.1"/>
    <property type="molecule type" value="Genomic_DNA"/>
</dbReference>
<sequence length="39" mass="4512">DFALLATNWGQEGKSVVINEIHYDPDVKTEQVEFVELYN</sequence>
<evidence type="ECO:0000313" key="1">
    <source>
        <dbReference type="EMBL" id="GAG46426.1"/>
    </source>
</evidence>
<protein>
    <submittedName>
        <fullName evidence="1">Uncharacterized protein</fullName>
    </submittedName>
</protein>
<name>X0ZDJ3_9ZZZZ</name>
<feature type="non-terminal residue" evidence="1">
    <location>
        <position position="1"/>
    </location>
</feature>